<feature type="domain" description="DEAD/DEAH-box helicase" evidence="6">
    <location>
        <begin position="32"/>
        <end position="128"/>
    </location>
</feature>
<name>A0A4S4N4Z3_9APHY</name>
<evidence type="ECO:0000313" key="8">
    <source>
        <dbReference type="Proteomes" id="UP000308730"/>
    </source>
</evidence>
<evidence type="ECO:0000256" key="4">
    <source>
        <dbReference type="ARBA" id="ARBA00034617"/>
    </source>
</evidence>
<dbReference type="EMBL" id="SGPM01000013">
    <property type="protein sequence ID" value="THH32931.1"/>
    <property type="molecule type" value="Genomic_DNA"/>
</dbReference>
<dbReference type="PANTHER" id="PTHR13710">
    <property type="entry name" value="DNA HELICASE RECQ FAMILY MEMBER"/>
    <property type="match status" value="1"/>
</dbReference>
<comment type="similarity">
    <text evidence="1">Belongs to the helicase family. RecQ subfamily.</text>
</comment>
<dbReference type="GO" id="GO:0000724">
    <property type="term" value="P:double-strand break repair via homologous recombination"/>
    <property type="evidence" value="ECO:0007669"/>
    <property type="project" value="TreeGrafter"/>
</dbReference>
<dbReference type="GO" id="GO:0005737">
    <property type="term" value="C:cytoplasm"/>
    <property type="evidence" value="ECO:0007669"/>
    <property type="project" value="TreeGrafter"/>
</dbReference>
<dbReference type="InterPro" id="IPR011545">
    <property type="entry name" value="DEAD/DEAH_box_helicase_dom"/>
</dbReference>
<protein>
    <recommendedName>
        <fullName evidence="5">DNA 3'-5' helicase</fullName>
        <ecNumber evidence="5">5.6.2.4</ecNumber>
    </recommendedName>
</protein>
<accession>A0A4S4N4Z3</accession>
<sequence length="205" mass="22660">MAKSTTGTDVPSIADIRKRTEEVFGRRPCLWQVEVAQAMLRREKDVVCVSGTGTGKTLTFWMPILFNPGIQIVITPLNVLGAQNTKQLERIGVRAIAISAETATEKNFQDIKDGKYRVVTTNPEEALKKKGRFEKLWNDPVFTGKLISVISSSSIGESLLGNGAVARLFSSPPDSMQWMRDQRRGALDVIWTAISSMRKSEICSA</sequence>
<comment type="catalytic activity">
    <reaction evidence="4">
        <text>Couples ATP hydrolysis with the unwinding of duplex DNA by translocating in the 3'-5' direction.</text>
        <dbReference type="EC" id="5.6.2.4"/>
    </reaction>
</comment>
<keyword evidence="2" id="KW-0238">DNA-binding</keyword>
<dbReference type="AlphaFoldDB" id="A0A4S4N4Z3"/>
<proteinExistence type="inferred from homology"/>
<evidence type="ECO:0000256" key="2">
    <source>
        <dbReference type="ARBA" id="ARBA00023125"/>
    </source>
</evidence>
<keyword evidence="8" id="KW-1185">Reference proteome</keyword>
<comment type="caution">
    <text evidence="7">The sequence shown here is derived from an EMBL/GenBank/DDBJ whole genome shotgun (WGS) entry which is preliminary data.</text>
</comment>
<dbReference type="OrthoDB" id="10261556at2759"/>
<dbReference type="GO" id="GO:0009378">
    <property type="term" value="F:four-way junction helicase activity"/>
    <property type="evidence" value="ECO:0007669"/>
    <property type="project" value="TreeGrafter"/>
</dbReference>
<evidence type="ECO:0000313" key="7">
    <source>
        <dbReference type="EMBL" id="THH32931.1"/>
    </source>
</evidence>
<keyword evidence="3" id="KW-0413">Isomerase</keyword>
<dbReference type="SUPFAM" id="SSF52540">
    <property type="entry name" value="P-loop containing nucleoside triphosphate hydrolases"/>
    <property type="match status" value="1"/>
</dbReference>
<dbReference type="InterPro" id="IPR027417">
    <property type="entry name" value="P-loop_NTPase"/>
</dbReference>
<evidence type="ECO:0000256" key="1">
    <source>
        <dbReference type="ARBA" id="ARBA00005446"/>
    </source>
</evidence>
<reference evidence="7 8" key="1">
    <citation type="submission" date="2019-02" db="EMBL/GenBank/DDBJ databases">
        <title>Genome sequencing of the rare red list fungi Antrodiella citrinella (Flaviporus citrinellus).</title>
        <authorList>
            <person name="Buettner E."/>
            <person name="Kellner H."/>
        </authorList>
    </citation>
    <scope>NUCLEOTIDE SEQUENCE [LARGE SCALE GENOMIC DNA]</scope>
    <source>
        <strain evidence="7 8">DSM 108506</strain>
    </source>
</reference>
<dbReference type="EC" id="5.6.2.4" evidence="5"/>
<gene>
    <name evidence="7" type="ORF">EUX98_g1232</name>
</gene>
<dbReference type="GO" id="GO:0043138">
    <property type="term" value="F:3'-5' DNA helicase activity"/>
    <property type="evidence" value="ECO:0007669"/>
    <property type="project" value="UniProtKB-EC"/>
</dbReference>
<dbReference type="PANTHER" id="PTHR13710:SF105">
    <property type="entry name" value="ATP-DEPENDENT DNA HELICASE Q1"/>
    <property type="match status" value="1"/>
</dbReference>
<dbReference type="Gene3D" id="3.40.50.300">
    <property type="entry name" value="P-loop containing nucleotide triphosphate hydrolases"/>
    <property type="match status" value="1"/>
</dbReference>
<dbReference type="Pfam" id="PF00270">
    <property type="entry name" value="DEAD"/>
    <property type="match status" value="1"/>
</dbReference>
<dbReference type="Proteomes" id="UP000308730">
    <property type="component" value="Unassembled WGS sequence"/>
</dbReference>
<dbReference type="GO" id="GO:0003677">
    <property type="term" value="F:DNA binding"/>
    <property type="evidence" value="ECO:0007669"/>
    <property type="project" value="UniProtKB-KW"/>
</dbReference>
<evidence type="ECO:0000259" key="6">
    <source>
        <dbReference type="Pfam" id="PF00270"/>
    </source>
</evidence>
<dbReference type="GO" id="GO:0005694">
    <property type="term" value="C:chromosome"/>
    <property type="evidence" value="ECO:0007669"/>
    <property type="project" value="TreeGrafter"/>
</dbReference>
<dbReference type="GO" id="GO:0005524">
    <property type="term" value="F:ATP binding"/>
    <property type="evidence" value="ECO:0007669"/>
    <property type="project" value="InterPro"/>
</dbReference>
<evidence type="ECO:0000256" key="5">
    <source>
        <dbReference type="ARBA" id="ARBA00034808"/>
    </source>
</evidence>
<organism evidence="7 8">
    <name type="scientific">Antrodiella citrinella</name>
    <dbReference type="NCBI Taxonomy" id="2447956"/>
    <lineage>
        <taxon>Eukaryota</taxon>
        <taxon>Fungi</taxon>
        <taxon>Dikarya</taxon>
        <taxon>Basidiomycota</taxon>
        <taxon>Agaricomycotina</taxon>
        <taxon>Agaricomycetes</taxon>
        <taxon>Polyporales</taxon>
        <taxon>Steccherinaceae</taxon>
        <taxon>Antrodiella</taxon>
    </lineage>
</organism>
<evidence type="ECO:0000256" key="3">
    <source>
        <dbReference type="ARBA" id="ARBA00023235"/>
    </source>
</evidence>